<dbReference type="InterPro" id="IPR000408">
    <property type="entry name" value="Reg_chr_condens"/>
</dbReference>
<dbReference type="InterPro" id="IPR051553">
    <property type="entry name" value="Ran_GTPase-activating"/>
</dbReference>
<dbReference type="PROSITE" id="PS50012">
    <property type="entry name" value="RCC1_3"/>
    <property type="match status" value="1"/>
</dbReference>
<keyword evidence="2" id="KW-1133">Transmembrane helix</keyword>
<dbReference type="SUPFAM" id="SSF50985">
    <property type="entry name" value="RCC1/BLIP-II"/>
    <property type="match status" value="2"/>
</dbReference>
<feature type="region of interest" description="Disordered" evidence="1">
    <location>
        <begin position="405"/>
        <end position="429"/>
    </location>
</feature>
<evidence type="ECO:0000313" key="3">
    <source>
        <dbReference type="EMBL" id="GEB45713.1"/>
    </source>
</evidence>
<dbReference type="AlphaFoldDB" id="A0A4Y3QM14"/>
<dbReference type="Pfam" id="PF00415">
    <property type="entry name" value="RCC1"/>
    <property type="match status" value="2"/>
</dbReference>
<proteinExistence type="predicted"/>
<feature type="compositionally biased region" description="Low complexity" evidence="1">
    <location>
        <begin position="413"/>
        <end position="423"/>
    </location>
</feature>
<sequence length="566" mass="59418">MKNSDGDKVIRVRAERGLNSPRPTRRGVLATAIRGNRYTPQRSRRLAMTTLAITLAVGVFAAPVSTGAWFTDGRKVVSNSMSSASLQAVAGLTAKTASNGVTVSWTSALQQPWATSNNVSAEPPYTITKTVDGKTTTLSTSTTTTTYTDAYPLAQSGKARNFDVGSKWAGYVKSDGSVWTWGFNTYGVGNGNQVANTPQQVLFQTSPQITTISMYDSTAVATATDGSFYAWGFNVNGGCDRNGADSPRQLRLPSNKSVKDAIAAGTCTIIAVDTDGKIWQRGGSSDSGTFSPSSTSFAQITLPGGRSVKQLTKAETVLATDGTVWSWGTNKSGQLGDGTTTNSTTPVQAQTPVKISQISADTNSVVAIGEDGLIYGWGDNSTGQLAPSGSSSSVITTPTTVRVPQGHQWADAQTQSGTTTIISSDDKSMWSVGKGSSGKLGNGTNPNVSTDFVRVNNSSSPAPRDIFVGTAQSYYVDSSDNLWGWGTASDRTYTFFGINDSTGNVFYLSPKRLQDSLSFKRGGGLGGCSSGTLNSENYCVPTGTAVYTVSYAFRSWVSSTAQATAQ</sequence>
<dbReference type="EMBL" id="BJML01000004">
    <property type="protein sequence ID" value="GEB45713.1"/>
    <property type="molecule type" value="Genomic_DNA"/>
</dbReference>
<dbReference type="GO" id="GO:0005737">
    <property type="term" value="C:cytoplasm"/>
    <property type="evidence" value="ECO:0007669"/>
    <property type="project" value="TreeGrafter"/>
</dbReference>
<dbReference type="GO" id="GO:0005085">
    <property type="term" value="F:guanyl-nucleotide exchange factor activity"/>
    <property type="evidence" value="ECO:0007669"/>
    <property type="project" value="TreeGrafter"/>
</dbReference>
<feature type="transmembrane region" description="Helical" evidence="2">
    <location>
        <begin position="46"/>
        <end position="70"/>
    </location>
</feature>
<dbReference type="PANTHER" id="PTHR45982:SF1">
    <property type="entry name" value="REGULATOR OF CHROMOSOME CONDENSATION"/>
    <property type="match status" value="1"/>
</dbReference>
<accession>A0A4Y3QM14</accession>
<comment type="caution">
    <text evidence="3">The sequence shown here is derived from an EMBL/GenBank/DDBJ whole genome shotgun (WGS) entry which is preliminary data.</text>
</comment>
<evidence type="ECO:0000256" key="1">
    <source>
        <dbReference type="SAM" id="MobiDB-lite"/>
    </source>
</evidence>
<evidence type="ECO:0000256" key="2">
    <source>
        <dbReference type="SAM" id="Phobius"/>
    </source>
</evidence>
<name>A0A4Y3QM14_MICTE</name>
<protein>
    <submittedName>
        <fullName evidence="3">Uncharacterized protein</fullName>
    </submittedName>
</protein>
<reference evidence="3 4" key="1">
    <citation type="submission" date="2019-06" db="EMBL/GenBank/DDBJ databases">
        <title>Whole genome shotgun sequence of Microbacterium testaceum NBRC 12675.</title>
        <authorList>
            <person name="Hosoyama A."/>
            <person name="Uohara A."/>
            <person name="Ohji S."/>
            <person name="Ichikawa N."/>
        </authorList>
    </citation>
    <scope>NUCLEOTIDE SEQUENCE [LARGE SCALE GENOMIC DNA]</scope>
    <source>
        <strain evidence="3 4">NBRC 12675</strain>
    </source>
</reference>
<gene>
    <name evidence="3" type="ORF">MTE01_16580</name>
</gene>
<evidence type="ECO:0000313" key="4">
    <source>
        <dbReference type="Proteomes" id="UP000319525"/>
    </source>
</evidence>
<dbReference type="Gene3D" id="2.130.10.30">
    <property type="entry name" value="Regulator of chromosome condensation 1/beta-lactamase-inhibitor protein II"/>
    <property type="match status" value="2"/>
</dbReference>
<dbReference type="Proteomes" id="UP000319525">
    <property type="component" value="Unassembled WGS sequence"/>
</dbReference>
<keyword evidence="2" id="KW-0472">Membrane</keyword>
<dbReference type="PANTHER" id="PTHR45982">
    <property type="entry name" value="REGULATOR OF CHROMOSOME CONDENSATION"/>
    <property type="match status" value="1"/>
</dbReference>
<dbReference type="InterPro" id="IPR009091">
    <property type="entry name" value="RCC1/BLIP-II"/>
</dbReference>
<keyword evidence="2" id="KW-0812">Transmembrane</keyword>
<organism evidence="3 4">
    <name type="scientific">Microbacterium testaceum</name>
    <name type="common">Aureobacterium testaceum</name>
    <name type="synonym">Brevibacterium testaceum</name>
    <dbReference type="NCBI Taxonomy" id="2033"/>
    <lineage>
        <taxon>Bacteria</taxon>
        <taxon>Bacillati</taxon>
        <taxon>Actinomycetota</taxon>
        <taxon>Actinomycetes</taxon>
        <taxon>Micrococcales</taxon>
        <taxon>Microbacteriaceae</taxon>
        <taxon>Microbacterium</taxon>
    </lineage>
</organism>